<accession>A0A0C2XBN8</accession>
<proteinExistence type="predicted"/>
<dbReference type="HOGENOM" id="CLU_824008_0_0_1"/>
<keyword evidence="2" id="KW-1185">Reference proteome</keyword>
<organism evidence="1 2">
    <name type="scientific">Hebeloma cylindrosporum</name>
    <dbReference type="NCBI Taxonomy" id="76867"/>
    <lineage>
        <taxon>Eukaryota</taxon>
        <taxon>Fungi</taxon>
        <taxon>Dikarya</taxon>
        <taxon>Basidiomycota</taxon>
        <taxon>Agaricomycotina</taxon>
        <taxon>Agaricomycetes</taxon>
        <taxon>Agaricomycetidae</taxon>
        <taxon>Agaricales</taxon>
        <taxon>Agaricineae</taxon>
        <taxon>Hymenogastraceae</taxon>
        <taxon>Hebeloma</taxon>
    </lineage>
</organism>
<evidence type="ECO:0000313" key="1">
    <source>
        <dbReference type="EMBL" id="KIM35368.1"/>
    </source>
</evidence>
<reference evidence="2" key="2">
    <citation type="submission" date="2015-01" db="EMBL/GenBank/DDBJ databases">
        <title>Evolutionary Origins and Diversification of the Mycorrhizal Mutualists.</title>
        <authorList>
            <consortium name="DOE Joint Genome Institute"/>
            <consortium name="Mycorrhizal Genomics Consortium"/>
            <person name="Kohler A."/>
            <person name="Kuo A."/>
            <person name="Nagy L.G."/>
            <person name="Floudas D."/>
            <person name="Copeland A."/>
            <person name="Barry K.W."/>
            <person name="Cichocki N."/>
            <person name="Veneault-Fourrey C."/>
            <person name="LaButti K."/>
            <person name="Lindquist E.A."/>
            <person name="Lipzen A."/>
            <person name="Lundell T."/>
            <person name="Morin E."/>
            <person name="Murat C."/>
            <person name="Riley R."/>
            <person name="Ohm R."/>
            <person name="Sun H."/>
            <person name="Tunlid A."/>
            <person name="Henrissat B."/>
            <person name="Grigoriev I.V."/>
            <person name="Hibbett D.S."/>
            <person name="Martin F."/>
        </authorList>
    </citation>
    <scope>NUCLEOTIDE SEQUENCE [LARGE SCALE GENOMIC DNA]</scope>
    <source>
        <strain evidence="2">h7</strain>
    </source>
</reference>
<gene>
    <name evidence="1" type="ORF">M413DRAFT_431011</name>
</gene>
<dbReference type="Proteomes" id="UP000053424">
    <property type="component" value="Unassembled WGS sequence"/>
</dbReference>
<sequence length="317" mass="34807">MSLYPDNVPRANRVHQLAQDISHVQTQLKAHVDDARASDQAAFEMLNTISSNAGYKTLDDYIEASQAQLSEEDRAAFNKMKTDLEKLDEDMNLAHKVFRGFTALGLFTKGVRIFAIGFKETQSIIFGLQAVVKSIYYAALGAVETAVKIATWGRVTLNLVARGGGVATEAANSMKALRIGGDLLVGIGVLVDAGLLIAEAVKGAEQRADLRKAIIELCASRFAVTQVQQQANVILNFKSDAKSIVKMKTKYDDWVKQGRMTVEEVAVEIKPDMHKAEADLKAAMSKITSKYIWIYSTNKTMTPGFPGKMRILISMRS</sequence>
<reference evidence="1 2" key="1">
    <citation type="submission" date="2014-04" db="EMBL/GenBank/DDBJ databases">
        <authorList>
            <consortium name="DOE Joint Genome Institute"/>
            <person name="Kuo A."/>
            <person name="Gay G."/>
            <person name="Dore J."/>
            <person name="Kohler A."/>
            <person name="Nagy L.G."/>
            <person name="Floudas D."/>
            <person name="Copeland A."/>
            <person name="Barry K.W."/>
            <person name="Cichocki N."/>
            <person name="Veneault-Fourrey C."/>
            <person name="LaButti K."/>
            <person name="Lindquist E.A."/>
            <person name="Lipzen A."/>
            <person name="Lundell T."/>
            <person name="Morin E."/>
            <person name="Murat C."/>
            <person name="Sun H."/>
            <person name="Tunlid A."/>
            <person name="Henrissat B."/>
            <person name="Grigoriev I.V."/>
            <person name="Hibbett D.S."/>
            <person name="Martin F."/>
            <person name="Nordberg H.P."/>
            <person name="Cantor M.N."/>
            <person name="Hua S.X."/>
        </authorList>
    </citation>
    <scope>NUCLEOTIDE SEQUENCE [LARGE SCALE GENOMIC DNA]</scope>
    <source>
        <strain evidence="2">h7</strain>
    </source>
</reference>
<dbReference type="AlphaFoldDB" id="A0A0C2XBN8"/>
<dbReference type="OrthoDB" id="3516995at2759"/>
<evidence type="ECO:0000313" key="2">
    <source>
        <dbReference type="Proteomes" id="UP000053424"/>
    </source>
</evidence>
<protein>
    <submittedName>
        <fullName evidence="1">Uncharacterized protein</fullName>
    </submittedName>
</protein>
<dbReference type="EMBL" id="KN831822">
    <property type="protein sequence ID" value="KIM35368.1"/>
    <property type="molecule type" value="Genomic_DNA"/>
</dbReference>
<name>A0A0C2XBN8_HEBCY</name>